<keyword evidence="5" id="KW-0833">Ubl conjugation pathway</keyword>
<dbReference type="InterPro" id="IPR023313">
    <property type="entry name" value="UBQ-conjugating_AS"/>
</dbReference>
<evidence type="ECO:0000256" key="2">
    <source>
        <dbReference type="ARBA" id="ARBA00004906"/>
    </source>
</evidence>
<sequence>RVCTKASEFPLNERIGSKRRERGKQSNLTALNQKAWDAEPDIQGLRGYSHTKEMMRMQKRLLKSFRERCFALTGNGNHLTTVSVMIPVMGRLCCEGGLDDYTGTSLDCMKFTVPVGQPLNTESEAEKLHEKSKRCRKERKRSWFRLVVGGGSDDAPPLLGAEDTLTAYYIIDVSGRDIDHRFKLLESGKTGDDPQPFCKHHQESGCGCDVPKLTCPHGRESRKDKEAGFAADVVLGSLDMDLGMDLKFSKHNGKFYLALIRSIKKAHNALPVHLGMICFIGKARIMGPNDSPCQGGVFFLTIHFPTDYPFKPPKAAFTTRIYHPNINRNGSICLNILRSQWSPALTISKDDPLVPEIARIYKTNRDKYNRISWARTQNYIRDSSESKENQPVCLGVDAGILKSAGRGDMIQEILGESAPDLSFPKPEVASRSGDAARATDAIKHFQLLSDEERYWTMYHAVQDVQFLAVQKLVLVLAGATTTAPASKNQVVAFSYVLDLDVSEKSNADASGHYNATELRGTLRSTGSWQIQTSGCDLCIRKQAKQAAIQIQISSYHKMELFDRYEHYSSVSCSLIEYR</sequence>
<dbReference type="GO" id="GO:0005524">
    <property type="term" value="F:ATP binding"/>
    <property type="evidence" value="ECO:0007669"/>
    <property type="project" value="UniProtKB-KW"/>
</dbReference>
<dbReference type="EMBL" id="RWIC01001440">
    <property type="protein sequence ID" value="TKC35781.1"/>
    <property type="molecule type" value="Genomic_DNA"/>
</dbReference>
<evidence type="ECO:0000256" key="6">
    <source>
        <dbReference type="ARBA" id="ARBA00022840"/>
    </source>
</evidence>
<proteinExistence type="predicted"/>
<feature type="domain" description="UBC core" evidence="9">
    <location>
        <begin position="247"/>
        <end position="397"/>
    </location>
</feature>
<dbReference type="SUPFAM" id="SSF54495">
    <property type="entry name" value="UBC-like"/>
    <property type="match status" value="1"/>
</dbReference>
<comment type="catalytic activity">
    <reaction evidence="7">
        <text>S-ubiquitinyl-[E1 ubiquitin-activating enzyme]-L-cysteine + [acceptor protein]-L-lysine = [E1 ubiquitin-activating enzyme]-L-cysteine + N(6)-monoubiquitinyl-[acceptor protein]-L-lysine.</text>
        <dbReference type="EC" id="2.3.2.24"/>
    </reaction>
</comment>
<evidence type="ECO:0000313" key="10">
    <source>
        <dbReference type="EMBL" id="TKC35781.1"/>
    </source>
</evidence>
<feature type="non-terminal residue" evidence="10">
    <location>
        <position position="578"/>
    </location>
</feature>
<dbReference type="AlphaFoldDB" id="A0A4U1EHN5"/>
<dbReference type="PROSITE" id="PS50127">
    <property type="entry name" value="UBC_2"/>
    <property type="match status" value="1"/>
</dbReference>
<reference evidence="11" key="1">
    <citation type="journal article" date="2019" name="IScience">
        <title>Narwhal Genome Reveals Long-Term Low Genetic Diversity despite Current Large Abundance Size.</title>
        <authorList>
            <person name="Westbury M.V."/>
            <person name="Petersen B."/>
            <person name="Garde E."/>
            <person name="Heide-Jorgensen M.P."/>
            <person name="Lorenzen E.D."/>
        </authorList>
    </citation>
    <scope>NUCLEOTIDE SEQUENCE [LARGE SCALE GENOMIC DNA]</scope>
</reference>
<organism evidence="10 11">
    <name type="scientific">Monodon monoceros</name>
    <name type="common">Narwhal</name>
    <name type="synonym">Ceratodon monodon</name>
    <dbReference type="NCBI Taxonomy" id="40151"/>
    <lineage>
        <taxon>Eukaryota</taxon>
        <taxon>Metazoa</taxon>
        <taxon>Chordata</taxon>
        <taxon>Craniata</taxon>
        <taxon>Vertebrata</taxon>
        <taxon>Euteleostomi</taxon>
        <taxon>Mammalia</taxon>
        <taxon>Eutheria</taxon>
        <taxon>Laurasiatheria</taxon>
        <taxon>Artiodactyla</taxon>
        <taxon>Whippomorpha</taxon>
        <taxon>Cetacea</taxon>
        <taxon>Odontoceti</taxon>
        <taxon>Monodontidae</taxon>
        <taxon>Monodon</taxon>
    </lineage>
</organism>
<comment type="pathway">
    <text evidence="2">Protein modification; protein ubiquitination.</text>
</comment>
<evidence type="ECO:0000256" key="5">
    <source>
        <dbReference type="ARBA" id="ARBA00022786"/>
    </source>
</evidence>
<dbReference type="SMART" id="SM00212">
    <property type="entry name" value="UBCc"/>
    <property type="match status" value="1"/>
</dbReference>
<name>A0A4U1EHN5_MONMO</name>
<evidence type="ECO:0000256" key="1">
    <source>
        <dbReference type="ARBA" id="ARBA00000485"/>
    </source>
</evidence>
<dbReference type="FunFam" id="3.10.110.10:FF:000101">
    <property type="entry name" value="Ubiquitin-conjugating enzyme E2 D2"/>
    <property type="match status" value="1"/>
</dbReference>
<evidence type="ECO:0000313" key="11">
    <source>
        <dbReference type="Proteomes" id="UP000308365"/>
    </source>
</evidence>
<keyword evidence="4" id="KW-0547">Nucleotide-binding</keyword>
<dbReference type="InterPro" id="IPR016135">
    <property type="entry name" value="UBQ-conjugating_enzyme/RWD"/>
</dbReference>
<evidence type="ECO:0000259" key="9">
    <source>
        <dbReference type="PROSITE" id="PS50127"/>
    </source>
</evidence>
<keyword evidence="3" id="KW-0808">Transferase</keyword>
<evidence type="ECO:0000256" key="8">
    <source>
        <dbReference type="PROSITE-ProRule" id="PRU10133"/>
    </source>
</evidence>
<evidence type="ECO:0000256" key="3">
    <source>
        <dbReference type="ARBA" id="ARBA00022679"/>
    </source>
</evidence>
<feature type="active site" description="Glycyl thioester intermediate" evidence="8">
    <location>
        <position position="333"/>
    </location>
</feature>
<dbReference type="PANTHER" id="PTHR24068">
    <property type="entry name" value="UBIQUITIN-CONJUGATING ENZYME E2"/>
    <property type="match status" value="1"/>
</dbReference>
<feature type="non-terminal residue" evidence="10">
    <location>
        <position position="1"/>
    </location>
</feature>
<keyword evidence="6" id="KW-0067">ATP-binding</keyword>
<dbReference type="InterPro" id="IPR000608">
    <property type="entry name" value="UBC"/>
</dbReference>
<dbReference type="Proteomes" id="UP000308365">
    <property type="component" value="Unassembled WGS sequence"/>
</dbReference>
<comment type="catalytic activity">
    <reaction evidence="1">
        <text>S-ubiquitinyl-[E1 ubiquitin-activating enzyme]-L-cysteine + [E2 ubiquitin-conjugating enzyme]-L-cysteine = [E1 ubiquitin-activating enzyme]-L-cysteine + S-ubiquitinyl-[E2 ubiquitin-conjugating enzyme]-L-cysteine.</text>
        <dbReference type="EC" id="2.3.2.23"/>
    </reaction>
</comment>
<evidence type="ECO:0000256" key="7">
    <source>
        <dbReference type="ARBA" id="ARBA00035845"/>
    </source>
</evidence>
<dbReference type="GO" id="GO:0061631">
    <property type="term" value="F:ubiquitin conjugating enzyme activity"/>
    <property type="evidence" value="ECO:0007669"/>
    <property type="project" value="UniProtKB-EC"/>
</dbReference>
<dbReference type="PROSITE" id="PS00183">
    <property type="entry name" value="UBC_1"/>
    <property type="match status" value="1"/>
</dbReference>
<comment type="caution">
    <text evidence="10">The sequence shown here is derived from an EMBL/GenBank/DDBJ whole genome shotgun (WGS) entry which is preliminary data.</text>
</comment>
<accession>A0A4U1EHN5</accession>
<dbReference type="Pfam" id="PF00179">
    <property type="entry name" value="UQ_con"/>
    <property type="match status" value="1"/>
</dbReference>
<dbReference type="Gene3D" id="3.10.110.10">
    <property type="entry name" value="Ubiquitin Conjugating Enzyme"/>
    <property type="match status" value="1"/>
</dbReference>
<evidence type="ECO:0000256" key="4">
    <source>
        <dbReference type="ARBA" id="ARBA00022741"/>
    </source>
</evidence>
<protein>
    <recommendedName>
        <fullName evidence="9">UBC core domain-containing protein</fullName>
    </recommendedName>
</protein>
<gene>
    <name evidence="10" type="ORF">EI555_006306</name>
</gene>